<gene>
    <name evidence="3" type="primary">gloB_3</name>
    <name evidence="3" type="ORF">Pan161_47050</name>
</gene>
<protein>
    <submittedName>
        <fullName evidence="3">Hydroxyacylglutathione hydrolase</fullName>
        <ecNumber evidence="3">3.1.2.6</ecNumber>
    </submittedName>
</protein>
<dbReference type="GO" id="GO:0004062">
    <property type="term" value="F:aryl sulfotransferase activity"/>
    <property type="evidence" value="ECO:0007669"/>
    <property type="project" value="InterPro"/>
</dbReference>
<feature type="chain" id="PRO_5022076409" evidence="1">
    <location>
        <begin position="25"/>
        <end position="917"/>
    </location>
</feature>
<keyword evidence="1" id="KW-0732">Signal</keyword>
<dbReference type="GO" id="GO:0004416">
    <property type="term" value="F:hydroxyacylglutathione hydrolase activity"/>
    <property type="evidence" value="ECO:0007669"/>
    <property type="project" value="UniProtKB-EC"/>
</dbReference>
<dbReference type="Gene3D" id="3.60.15.30">
    <property type="entry name" value="Metallo-beta-lactamase domain"/>
    <property type="match status" value="1"/>
</dbReference>
<organism evidence="3 4">
    <name type="scientific">Gimesia algae</name>
    <dbReference type="NCBI Taxonomy" id="2527971"/>
    <lineage>
        <taxon>Bacteria</taxon>
        <taxon>Pseudomonadati</taxon>
        <taxon>Planctomycetota</taxon>
        <taxon>Planctomycetia</taxon>
        <taxon>Planctomycetales</taxon>
        <taxon>Planctomycetaceae</taxon>
        <taxon>Gimesia</taxon>
    </lineage>
</organism>
<name>A0A517VJ53_9PLAN</name>
<evidence type="ECO:0000313" key="4">
    <source>
        <dbReference type="Proteomes" id="UP000316855"/>
    </source>
</evidence>
<dbReference type="AlphaFoldDB" id="A0A517VJ53"/>
<dbReference type="InterPro" id="IPR038536">
    <property type="entry name" value="Alkyl/aryl-sulf_dimr_sf"/>
</dbReference>
<dbReference type="KEGG" id="gax:Pan161_47050"/>
<dbReference type="GO" id="GO:0018909">
    <property type="term" value="P:dodecyl sulfate metabolic process"/>
    <property type="evidence" value="ECO:0007669"/>
    <property type="project" value="InterPro"/>
</dbReference>
<dbReference type="Gene3D" id="1.25.40.880">
    <property type="entry name" value="Alkyl sulfatase, dimerisation domain"/>
    <property type="match status" value="1"/>
</dbReference>
<keyword evidence="4" id="KW-1185">Reference proteome</keyword>
<dbReference type="InterPro" id="IPR044097">
    <property type="entry name" value="Bds1/SdsA1_MBL-fold"/>
</dbReference>
<sequence length="917" mass="100748" precursor="true">MSKPGRFPTILLTALLVCTSQAIAQENSATEKLTKQSEQFKEQILQVADNVYVAVGYSVSNVSMIVGDDGIIIVDTGMMGEAASKIAKKFREITDKPVKAIIYTHSHGDHTGGAPAFLGSERPQIWAHINFGSEARPWKAGGLTYQNVRGARQAGFKLPPEERINNGVAPVRYPKRGGEVFSSNEGTSPTHFLEGDRKVIKVAGVKLELTSSPGETNDGISVWYPAGKVLFAGDSFYRSFPNLYAIRGTPNRSVRLWAESLGRMADKDAVALVGGHTNPILGADEVKQVLTDYRDAVQFIHDKTVEGINKGLTPDELVEYVQLPERLTSSEYLQPFYGHPAWGVRQTFSNYLGWFDGNASNLFPLPPKAEAERVAKLAGGKDKLLESAKEALAENDSQWAAQLADHLLAINKNNAEARQIKAEALTNLAHNMVNATARNYYLTVARELRKQVSEAGAEARPRQPQKPQKTTTIASIGDAVMKKIDLALPDELYQGYLFWHQADELATDVVNYAMLLDAEGKVVHRWDTDLTGGGHTSYLLKSGGLLRMGIRDRRYVAGQPVAATDTLQITDTTGQAVWELNAKNIDINGNKITFHHDMLPMSNGNILILIYEEISSKEAAAAGWSAGKGKTVWSDGVLEIKPDLKKSSYEIVWYWRFIDHMIQDQNTKAANYGVIADHPEKIDGHFPESYAPMNAVRQHLNSLDYHAGMDQIVISSFIYNEIWVIDHSTTIEQAAGSAGGRRGKGGELLFRYGNPAAYARGTEKDRLFQNQHDANWIDEGLPGAGNILVFNNNTGMGGIARVGTGGAAAAVTQEQLKGISNVHEISPTVDDDRRYVVGKSGTFKARQIWFWKNDDFFAPFQGGARRLPNGNTLLTDTVGKRVWEVAPDGDVVVRYKGPAPTFKAFKYSAEQVADLLE</sequence>
<dbReference type="RefSeq" id="WP_232103426.1">
    <property type="nucleotide sequence ID" value="NZ_CP036343.1"/>
</dbReference>
<dbReference type="InterPro" id="IPR001279">
    <property type="entry name" value="Metallo-B-lactamas"/>
</dbReference>
<dbReference type="CDD" id="cd07710">
    <property type="entry name" value="arylsulfatase_Sdsa1-like_MBL-fold"/>
    <property type="match status" value="1"/>
</dbReference>
<dbReference type="Proteomes" id="UP000316855">
    <property type="component" value="Chromosome"/>
</dbReference>
<dbReference type="EC" id="3.1.2.6" evidence="3"/>
<dbReference type="EMBL" id="CP036343">
    <property type="protein sequence ID" value="QDT93033.1"/>
    <property type="molecule type" value="Genomic_DNA"/>
</dbReference>
<evidence type="ECO:0000256" key="1">
    <source>
        <dbReference type="SAM" id="SignalP"/>
    </source>
</evidence>
<dbReference type="GO" id="GO:0018741">
    <property type="term" value="F:linear primary-alkylsulfatase activity"/>
    <property type="evidence" value="ECO:0007669"/>
    <property type="project" value="InterPro"/>
</dbReference>
<dbReference type="Pfam" id="PF14863">
    <property type="entry name" value="Alkyl_sulf_dimr"/>
    <property type="match status" value="1"/>
</dbReference>
<dbReference type="PANTHER" id="PTHR43223:SF1">
    <property type="entry name" value="ALKYL_ARYL-SULFATASE BDS1"/>
    <property type="match status" value="1"/>
</dbReference>
<accession>A0A517VJ53</accession>
<dbReference type="GO" id="GO:0046983">
    <property type="term" value="F:protein dimerization activity"/>
    <property type="evidence" value="ECO:0007669"/>
    <property type="project" value="InterPro"/>
</dbReference>
<dbReference type="InterPro" id="IPR036866">
    <property type="entry name" value="RibonucZ/Hydroxyglut_hydro"/>
</dbReference>
<dbReference type="InterPro" id="IPR052195">
    <property type="entry name" value="Bact_Alkyl/Aryl-Sulfatase"/>
</dbReference>
<dbReference type="SMART" id="SM00849">
    <property type="entry name" value="Lactamase_B"/>
    <property type="match status" value="1"/>
</dbReference>
<reference evidence="3 4" key="1">
    <citation type="submission" date="2019-02" db="EMBL/GenBank/DDBJ databases">
        <title>Deep-cultivation of Planctomycetes and their phenomic and genomic characterization uncovers novel biology.</title>
        <authorList>
            <person name="Wiegand S."/>
            <person name="Jogler M."/>
            <person name="Boedeker C."/>
            <person name="Pinto D."/>
            <person name="Vollmers J."/>
            <person name="Rivas-Marin E."/>
            <person name="Kohn T."/>
            <person name="Peeters S.H."/>
            <person name="Heuer A."/>
            <person name="Rast P."/>
            <person name="Oberbeckmann S."/>
            <person name="Bunk B."/>
            <person name="Jeske O."/>
            <person name="Meyerdierks A."/>
            <person name="Storesund J.E."/>
            <person name="Kallscheuer N."/>
            <person name="Luecker S."/>
            <person name="Lage O.M."/>
            <person name="Pohl T."/>
            <person name="Merkel B.J."/>
            <person name="Hornburger P."/>
            <person name="Mueller R.-W."/>
            <person name="Bruemmer F."/>
            <person name="Labrenz M."/>
            <person name="Spormann A.M."/>
            <person name="Op den Camp H."/>
            <person name="Overmann J."/>
            <person name="Amann R."/>
            <person name="Jetten M.S.M."/>
            <person name="Mascher T."/>
            <person name="Medema M.H."/>
            <person name="Devos D.P."/>
            <person name="Kaster A.-K."/>
            <person name="Ovreas L."/>
            <person name="Rohde M."/>
            <person name="Galperin M.Y."/>
            <person name="Jogler C."/>
        </authorList>
    </citation>
    <scope>NUCLEOTIDE SEQUENCE [LARGE SCALE GENOMIC DNA]</scope>
    <source>
        <strain evidence="3 4">Pan161</strain>
    </source>
</reference>
<evidence type="ECO:0000259" key="2">
    <source>
        <dbReference type="SMART" id="SM00849"/>
    </source>
</evidence>
<dbReference type="InterPro" id="IPR029228">
    <property type="entry name" value="Alkyl_sulf_dimr"/>
</dbReference>
<keyword evidence="3" id="KW-0378">Hydrolase</keyword>
<feature type="signal peptide" evidence="1">
    <location>
        <begin position="1"/>
        <end position="24"/>
    </location>
</feature>
<dbReference type="Pfam" id="PF05935">
    <property type="entry name" value="Arylsulfotrans"/>
    <property type="match status" value="1"/>
</dbReference>
<dbReference type="Pfam" id="PF00753">
    <property type="entry name" value="Lactamase_B"/>
    <property type="match status" value="1"/>
</dbReference>
<proteinExistence type="predicted"/>
<evidence type="ECO:0000313" key="3">
    <source>
        <dbReference type="EMBL" id="QDT93033.1"/>
    </source>
</evidence>
<dbReference type="SUPFAM" id="SSF56281">
    <property type="entry name" value="Metallo-hydrolase/oxidoreductase"/>
    <property type="match status" value="1"/>
</dbReference>
<dbReference type="InterPro" id="IPR010262">
    <property type="entry name" value="Arylsulfotransferase_bact"/>
</dbReference>
<dbReference type="PANTHER" id="PTHR43223">
    <property type="entry name" value="ALKYL/ARYL-SULFATASE"/>
    <property type="match status" value="1"/>
</dbReference>
<feature type="domain" description="Metallo-beta-lactamase" evidence="2">
    <location>
        <begin position="59"/>
        <end position="276"/>
    </location>
</feature>